<protein>
    <recommendedName>
        <fullName evidence="3">KaiC-like domain-containing protein</fullName>
    </recommendedName>
</protein>
<dbReference type="GeneID" id="33323796"/>
<organism evidence="1 2">
    <name type="scientific">Thermococcus celer Vu 13 = JCM 8558</name>
    <dbReference type="NCBI Taxonomy" id="1293037"/>
    <lineage>
        <taxon>Archaea</taxon>
        <taxon>Methanobacteriati</taxon>
        <taxon>Methanobacteriota</taxon>
        <taxon>Thermococci</taxon>
        <taxon>Thermococcales</taxon>
        <taxon>Thermococcaceae</taxon>
        <taxon>Thermococcus</taxon>
    </lineage>
</organism>
<keyword evidence="2" id="KW-1185">Reference proteome</keyword>
<gene>
    <name evidence="1" type="ORF">A3L02_03525</name>
</gene>
<dbReference type="OrthoDB" id="86164at2157"/>
<dbReference type="EMBL" id="CP014854">
    <property type="protein sequence ID" value="ASI98694.1"/>
    <property type="molecule type" value="Genomic_DNA"/>
</dbReference>
<name>A0A218P183_THECE</name>
<dbReference type="RefSeq" id="WP_088862655.1">
    <property type="nucleotide sequence ID" value="NZ_CP014854.1"/>
</dbReference>
<dbReference type="Proteomes" id="UP000197156">
    <property type="component" value="Chromosome"/>
</dbReference>
<accession>A0A218P183</accession>
<proteinExistence type="predicted"/>
<reference evidence="1 2" key="1">
    <citation type="submission" date="2016-03" db="EMBL/GenBank/DDBJ databases">
        <title>Complete genome sequence of Thermococcus celer.</title>
        <authorList>
            <person name="Oger P.M."/>
        </authorList>
    </citation>
    <scope>NUCLEOTIDE SEQUENCE [LARGE SCALE GENOMIC DNA]</scope>
    <source>
        <strain evidence="1 2">Vu 13</strain>
    </source>
</reference>
<evidence type="ECO:0000313" key="1">
    <source>
        <dbReference type="EMBL" id="ASI98694.1"/>
    </source>
</evidence>
<sequence length="209" mass="22904">MFFKPAELQSREVKPFEGFPFGLAEGSLAGVIFTDELAETVFLYHLVANALKDGPVYHVGPGASFSVKVLKRLTEDVSNLYTGNVYSLEELVQALNLVEDGSLVVASPFPTLLNRSAETLVEVRKLVDGKGLVLVLGHSTIDLNELDLPGEFRRFFDVPELFEALAVLRTSSYRGHHRLNATVLRAPPEYVSAVGDHSIPVDSLVKPLL</sequence>
<dbReference type="AlphaFoldDB" id="A0A218P183"/>
<dbReference type="KEGG" id="tce:A3L02_03525"/>
<evidence type="ECO:0008006" key="3">
    <source>
        <dbReference type="Google" id="ProtNLM"/>
    </source>
</evidence>
<evidence type="ECO:0000313" key="2">
    <source>
        <dbReference type="Proteomes" id="UP000197156"/>
    </source>
</evidence>